<evidence type="ECO:0000259" key="28">
    <source>
        <dbReference type="PROSITE" id="PS50026"/>
    </source>
</evidence>
<dbReference type="CDD" id="cd00112">
    <property type="entry name" value="LDLa"/>
    <property type="match status" value="29"/>
</dbReference>
<feature type="repeat" description="LDL-receptor class B" evidence="25">
    <location>
        <begin position="2010"/>
        <end position="2053"/>
    </location>
</feature>
<dbReference type="InterPro" id="IPR036055">
    <property type="entry name" value="LDL_receptor-like_sf"/>
</dbReference>
<feature type="repeat" description="LDL-receptor class B" evidence="25">
    <location>
        <begin position="4785"/>
        <end position="4828"/>
    </location>
</feature>
<feature type="disulfide bond" evidence="24">
    <location>
        <begin position="4121"/>
        <end position="4139"/>
    </location>
</feature>
<keyword evidence="14" id="KW-0805">Transcription regulation</keyword>
<feature type="disulfide bond" evidence="24">
    <location>
        <begin position="4328"/>
        <end position="4346"/>
    </location>
</feature>
<evidence type="ECO:0000259" key="29">
    <source>
        <dbReference type="PROSITE" id="PS51075"/>
    </source>
</evidence>
<evidence type="ECO:0000256" key="17">
    <source>
        <dbReference type="ARBA" id="ARBA00023163"/>
    </source>
</evidence>
<feature type="disulfide bond" evidence="24">
    <location>
        <begin position="1597"/>
        <end position="1615"/>
    </location>
</feature>
<dbReference type="InterPro" id="IPR011042">
    <property type="entry name" value="6-blade_b-propeller_TolB-like"/>
</dbReference>
<dbReference type="SUPFAM" id="SSF57424">
    <property type="entry name" value="LDL receptor-like module"/>
    <property type="match status" value="34"/>
</dbReference>
<dbReference type="GO" id="GO:0050793">
    <property type="term" value="P:regulation of developmental process"/>
    <property type="evidence" value="ECO:0007669"/>
    <property type="project" value="UniProtKB-ARBA"/>
</dbReference>
<feature type="disulfide bond" evidence="23">
    <location>
        <begin position="4986"/>
        <end position="4995"/>
    </location>
</feature>
<feature type="disulfide bond" evidence="24">
    <location>
        <begin position="3589"/>
        <end position="3607"/>
    </location>
</feature>
<feature type="disulfide bond" evidence="24">
    <location>
        <begin position="4133"/>
        <end position="4148"/>
    </location>
</feature>
<dbReference type="Pfam" id="PF14670">
    <property type="entry name" value="FXa_inhibition"/>
    <property type="match status" value="1"/>
</dbReference>
<feature type="disulfide bond" evidence="24">
    <location>
        <begin position="4114"/>
        <end position="4126"/>
    </location>
</feature>
<feature type="disulfide bond" evidence="24">
    <location>
        <begin position="1590"/>
        <end position="1602"/>
    </location>
</feature>
<dbReference type="GO" id="GO:0005634">
    <property type="term" value="C:nucleus"/>
    <property type="evidence" value="ECO:0007669"/>
    <property type="project" value="UniProtKB-SubCell"/>
</dbReference>
<keyword evidence="5 23" id="KW-0245">EGF-like domain</keyword>
<dbReference type="SUPFAM" id="SSF49879">
    <property type="entry name" value="SMAD/FHA domain"/>
    <property type="match status" value="1"/>
</dbReference>
<evidence type="ECO:0000256" key="12">
    <source>
        <dbReference type="ARBA" id="ARBA00022837"/>
    </source>
</evidence>
<dbReference type="InterPro" id="IPR018097">
    <property type="entry name" value="EGF_Ca-bd_CS"/>
</dbReference>
<dbReference type="PROSITE" id="PS50068">
    <property type="entry name" value="LDLRA_2"/>
    <property type="match status" value="34"/>
</dbReference>
<dbReference type="InterPro" id="IPR051221">
    <property type="entry name" value="LDLR-related"/>
</dbReference>
<dbReference type="GO" id="GO:0042562">
    <property type="term" value="F:hormone binding"/>
    <property type="evidence" value="ECO:0007669"/>
    <property type="project" value="TreeGrafter"/>
</dbReference>
<feature type="disulfide bond" evidence="24">
    <location>
        <begin position="3630"/>
        <end position="3642"/>
    </location>
</feature>
<dbReference type="Gene3D" id="3.90.520.10">
    <property type="entry name" value="SMAD MH1 domain"/>
    <property type="match status" value="1"/>
</dbReference>
<dbReference type="PROSITE" id="PS01186">
    <property type="entry name" value="EGF_2"/>
    <property type="match status" value="1"/>
</dbReference>
<dbReference type="GO" id="GO:0005667">
    <property type="term" value="C:transcription regulator complex"/>
    <property type="evidence" value="ECO:0007669"/>
    <property type="project" value="InterPro"/>
</dbReference>
<feature type="disulfide bond" evidence="24">
    <location>
        <begin position="3295"/>
        <end position="3310"/>
    </location>
</feature>
<evidence type="ECO:0000256" key="18">
    <source>
        <dbReference type="ARBA" id="ARBA00023170"/>
    </source>
</evidence>
<feature type="disulfide bond" evidence="24">
    <location>
        <begin position="1638"/>
        <end position="1656"/>
    </location>
</feature>
<feature type="compositionally biased region" description="Pro residues" evidence="26">
    <location>
        <begin position="205"/>
        <end position="221"/>
    </location>
</feature>
<comment type="similarity">
    <text evidence="3">Belongs to the dwarfin/SMAD family.</text>
</comment>
<feature type="disulfide bond" evidence="24">
    <location>
        <begin position="683"/>
        <end position="698"/>
    </location>
</feature>
<dbReference type="PANTHER" id="PTHR22722">
    <property type="entry name" value="LOW-DENSITY LIPOPROTEIN RECEPTOR-RELATED PROTEIN 2-RELATED"/>
    <property type="match status" value="1"/>
</dbReference>
<feature type="repeat" description="LDL-receptor class B" evidence="25">
    <location>
        <begin position="1008"/>
        <end position="1052"/>
    </location>
</feature>
<dbReference type="InterPro" id="IPR001917">
    <property type="entry name" value="Aminotrans_II_pyridoxalP_BS"/>
</dbReference>
<comment type="subcellular location">
    <subcellularLocation>
        <location evidence="22">Membrane</location>
        <location evidence="22">Coated pit</location>
    </subcellularLocation>
    <subcellularLocation>
        <location evidence="2">Membrane</location>
        <topology evidence="2">Single-pass type I membrane protein</topology>
    </subcellularLocation>
    <subcellularLocation>
        <location evidence="1">Nucleus</location>
    </subcellularLocation>
</comment>
<dbReference type="Gene3D" id="2.10.25.10">
    <property type="entry name" value="Laminin"/>
    <property type="match status" value="7"/>
</dbReference>
<dbReference type="PROSITE" id="PS00599">
    <property type="entry name" value="AA_TRANSFER_CLASS_2"/>
    <property type="match status" value="1"/>
</dbReference>
<evidence type="ECO:0000256" key="5">
    <source>
        <dbReference type="ARBA" id="ARBA00022536"/>
    </source>
</evidence>
<dbReference type="InterPro" id="IPR056588">
    <property type="entry name" value="EGF_LRP2"/>
</dbReference>
<dbReference type="SUPFAM" id="SSF63825">
    <property type="entry name" value="YWTD domain"/>
    <property type="match status" value="7"/>
</dbReference>
<keyword evidence="20" id="KW-0325">Glycoprotein</keyword>
<proteinExistence type="inferred from homology"/>
<dbReference type="GO" id="GO:0006355">
    <property type="term" value="P:regulation of DNA-templated transcription"/>
    <property type="evidence" value="ECO:0007669"/>
    <property type="project" value="InterPro"/>
</dbReference>
<dbReference type="FunFam" id="4.10.400.10:FF:000045">
    <property type="entry name" value="Low-density lipoprotein receptor-related protein 2"/>
    <property type="match status" value="1"/>
</dbReference>
<dbReference type="EMBL" id="CATQJL010000112">
    <property type="protein sequence ID" value="CAJ0592493.1"/>
    <property type="molecule type" value="Genomic_DNA"/>
</dbReference>
<feature type="disulfide bond" evidence="24">
    <location>
        <begin position="3323"/>
        <end position="3341"/>
    </location>
</feature>
<feature type="disulfide bond" evidence="24">
    <location>
        <begin position="1763"/>
        <end position="1781"/>
    </location>
</feature>
<feature type="repeat" description="LDL-receptor class B" evidence="25">
    <location>
        <begin position="2656"/>
        <end position="2700"/>
    </location>
</feature>
<feature type="region of interest" description="Disordered" evidence="26">
    <location>
        <begin position="62"/>
        <end position="91"/>
    </location>
</feature>
<dbReference type="InterPro" id="IPR009030">
    <property type="entry name" value="Growth_fac_rcpt_cys_sf"/>
</dbReference>
<evidence type="ECO:0000313" key="31">
    <source>
        <dbReference type="Proteomes" id="UP001176961"/>
    </source>
</evidence>
<dbReference type="InterPro" id="IPR000033">
    <property type="entry name" value="LDLR_classB_rpt"/>
</dbReference>
<feature type="disulfide bond" evidence="24">
    <location>
        <begin position="1756"/>
        <end position="1768"/>
    </location>
</feature>
<dbReference type="SMART" id="SM00524">
    <property type="entry name" value="DWB"/>
    <property type="match status" value="1"/>
</dbReference>
<dbReference type="FunFam" id="2.10.25.10:FF:000807">
    <property type="entry name" value="Low-density lipoprotein receptor domain class A"/>
    <property type="match status" value="1"/>
</dbReference>
<feature type="region of interest" description="Disordered" evidence="26">
    <location>
        <begin position="5142"/>
        <end position="5163"/>
    </location>
</feature>
<feature type="disulfide bond" evidence="24">
    <location>
        <begin position="3242"/>
        <end position="3260"/>
    </location>
</feature>
<evidence type="ECO:0000256" key="1">
    <source>
        <dbReference type="ARBA" id="ARBA00004123"/>
    </source>
</evidence>
<feature type="disulfide bond" evidence="24">
    <location>
        <begin position="3316"/>
        <end position="3328"/>
    </location>
</feature>
<feature type="disulfide bond" evidence="24">
    <location>
        <begin position="4499"/>
        <end position="4517"/>
    </location>
</feature>
<evidence type="ECO:0000256" key="15">
    <source>
        <dbReference type="ARBA" id="ARBA00023136"/>
    </source>
</evidence>
<evidence type="ECO:0000313" key="30">
    <source>
        <dbReference type="EMBL" id="CAJ0592493.1"/>
    </source>
</evidence>
<dbReference type="Pfam" id="PF00058">
    <property type="entry name" value="Ldl_recept_b"/>
    <property type="match status" value="6"/>
</dbReference>
<feature type="disulfide bond" evidence="24">
    <location>
        <begin position="3403"/>
        <end position="3415"/>
    </location>
</feature>
<evidence type="ECO:0000256" key="20">
    <source>
        <dbReference type="ARBA" id="ARBA00023180"/>
    </source>
</evidence>
<dbReference type="InterPro" id="IPR023415">
    <property type="entry name" value="LDLR_class-A_CS"/>
</dbReference>
<evidence type="ECO:0000256" key="19">
    <source>
        <dbReference type="ARBA" id="ARBA00023176"/>
    </source>
</evidence>
<feature type="disulfide bond" evidence="24">
    <location>
        <begin position="3283"/>
        <end position="3301"/>
    </location>
</feature>
<feature type="repeat" description="LDL-receptor class B" evidence="25">
    <location>
        <begin position="2054"/>
        <end position="2097"/>
    </location>
</feature>
<feature type="region of interest" description="Disordered" evidence="26">
    <location>
        <begin position="201"/>
        <end position="231"/>
    </location>
</feature>
<dbReference type="SMART" id="SM00179">
    <property type="entry name" value="EGF_CA"/>
    <property type="match status" value="8"/>
</dbReference>
<evidence type="ECO:0000256" key="25">
    <source>
        <dbReference type="PROSITE-ProRule" id="PRU00461"/>
    </source>
</evidence>
<dbReference type="InterPro" id="IPR036578">
    <property type="entry name" value="SMAD_MH1_sf"/>
</dbReference>
<dbReference type="FunFam" id="2.120.10.30:FF:000035">
    <property type="entry name" value="Low-density lipoprotein receptor-related protein 2"/>
    <property type="match status" value="2"/>
</dbReference>
<dbReference type="SMART" id="SM00181">
    <property type="entry name" value="EGF"/>
    <property type="match status" value="21"/>
</dbReference>
<feature type="transmembrane region" description="Helical" evidence="27">
    <location>
        <begin position="5013"/>
        <end position="5038"/>
    </location>
</feature>
<dbReference type="FunFam" id="4.10.400.10:FF:000002">
    <property type="entry name" value="Low-density lipoprotein receptor-related protein 1"/>
    <property type="match status" value="2"/>
</dbReference>
<feature type="disulfide bond" evidence="24">
    <location>
        <begin position="499"/>
        <end position="517"/>
    </location>
</feature>
<evidence type="ECO:0000256" key="4">
    <source>
        <dbReference type="ARBA" id="ARBA00009939"/>
    </source>
</evidence>
<feature type="compositionally biased region" description="Low complexity" evidence="26">
    <location>
        <begin position="222"/>
        <end position="231"/>
    </location>
</feature>
<feature type="repeat" description="LDL-receptor class B" evidence="25">
    <location>
        <begin position="1967"/>
        <end position="2009"/>
    </location>
</feature>
<keyword evidence="7 27" id="KW-0812">Transmembrane</keyword>
<feature type="domain" description="MH1" evidence="29">
    <location>
        <begin position="14"/>
        <end position="154"/>
    </location>
</feature>
<feature type="disulfide bond" evidence="24">
    <location>
        <begin position="4321"/>
        <end position="4333"/>
    </location>
</feature>
<dbReference type="Pfam" id="PF24468">
    <property type="entry name" value="EGF_LRP2"/>
    <property type="match status" value="1"/>
</dbReference>
<keyword evidence="16 23" id="KW-1015">Disulfide bond</keyword>
<dbReference type="InterPro" id="IPR001132">
    <property type="entry name" value="SMAD_dom_Dwarfin-type"/>
</dbReference>
<dbReference type="GO" id="GO:0005905">
    <property type="term" value="C:clathrin-coated pit"/>
    <property type="evidence" value="ECO:0007669"/>
    <property type="project" value="UniProtKB-KW"/>
</dbReference>
<evidence type="ECO:0000256" key="14">
    <source>
        <dbReference type="ARBA" id="ARBA00023015"/>
    </source>
</evidence>
<dbReference type="GO" id="GO:0016324">
    <property type="term" value="C:apical plasma membrane"/>
    <property type="evidence" value="ECO:0007669"/>
    <property type="project" value="TreeGrafter"/>
</dbReference>
<dbReference type="PRINTS" id="PR00261">
    <property type="entry name" value="LDLRECEPTOR"/>
</dbReference>
<dbReference type="SUPFAM" id="SSF57196">
    <property type="entry name" value="EGF/Laminin"/>
    <property type="match status" value="1"/>
</dbReference>
<dbReference type="Gene3D" id="2.40.128.620">
    <property type="match status" value="1"/>
</dbReference>
<dbReference type="PROSITE" id="PS01187">
    <property type="entry name" value="EGF_CA"/>
    <property type="match status" value="3"/>
</dbReference>
<keyword evidence="19" id="KW-0168">Coated pit</keyword>
<dbReference type="FunFam" id="2.120.10.30:FF:000241">
    <property type="entry name" value="Low-density lipoprotein receptor-related protein 6"/>
    <property type="match status" value="2"/>
</dbReference>
<dbReference type="GO" id="GO:0005509">
    <property type="term" value="F:calcium ion binding"/>
    <property type="evidence" value="ECO:0007669"/>
    <property type="project" value="InterPro"/>
</dbReference>
<feature type="disulfide bond" evidence="24">
    <location>
        <begin position="3276"/>
        <end position="3288"/>
    </location>
</feature>
<evidence type="ECO:0000256" key="21">
    <source>
        <dbReference type="ARBA" id="ARBA00023242"/>
    </source>
</evidence>
<dbReference type="SMART" id="SM00192">
    <property type="entry name" value="LDLa"/>
    <property type="match status" value="35"/>
</dbReference>
<dbReference type="InterPro" id="IPR000742">
    <property type="entry name" value="EGF"/>
</dbReference>
<feature type="disulfide bond" evidence="24">
    <location>
        <begin position="723"/>
        <end position="738"/>
    </location>
</feature>
<feature type="disulfide bond" evidence="24">
    <location>
        <begin position="4511"/>
        <end position="4526"/>
    </location>
</feature>
<dbReference type="SUPFAM" id="SSF57184">
    <property type="entry name" value="Growth factor receptor domain"/>
    <property type="match status" value="4"/>
</dbReference>
<dbReference type="FunFam" id="4.10.400.10:FF:000005">
    <property type="entry name" value="low-density lipoprotein receptor-related protein 1B"/>
    <property type="match status" value="4"/>
</dbReference>
<dbReference type="FunFam" id="4.10.400.10:FF:000287">
    <property type="entry name" value="Low-density lipoprotein receptor-related protein"/>
    <property type="match status" value="1"/>
</dbReference>
<feature type="repeat" description="LDL-receptor class B" evidence="25">
    <location>
        <begin position="2701"/>
        <end position="2745"/>
    </location>
</feature>
<keyword evidence="11" id="KW-0862">Zinc</keyword>
<dbReference type="GO" id="GO:0043235">
    <property type="term" value="C:receptor complex"/>
    <property type="evidence" value="ECO:0007669"/>
    <property type="project" value="TreeGrafter"/>
</dbReference>
<evidence type="ECO:0008006" key="32">
    <source>
        <dbReference type="Google" id="ProtNLM"/>
    </source>
</evidence>
<feature type="disulfide bond" evidence="24">
    <location>
        <begin position="511"/>
        <end position="526"/>
    </location>
</feature>
<gene>
    <name evidence="30" type="ORF">CYNAS_LOCUS4476</name>
</gene>
<protein>
    <recommendedName>
        <fullName evidence="32">SMAD family member</fullName>
    </recommendedName>
</protein>
<feature type="disulfide bond" evidence="24">
    <location>
        <begin position="4379"/>
        <end position="4394"/>
    </location>
</feature>
<evidence type="ECO:0000256" key="24">
    <source>
        <dbReference type="PROSITE-ProRule" id="PRU00124"/>
    </source>
</evidence>
<dbReference type="PROSITE" id="PS51120">
    <property type="entry name" value="LDLRB"/>
    <property type="match status" value="11"/>
</dbReference>
<dbReference type="GO" id="GO:0006898">
    <property type="term" value="P:receptor-mediated endocytosis"/>
    <property type="evidence" value="ECO:0007669"/>
    <property type="project" value="TreeGrafter"/>
</dbReference>
<dbReference type="SMART" id="SM00523">
    <property type="entry name" value="DWA"/>
    <property type="match status" value="1"/>
</dbReference>
<dbReference type="FunFam" id="2.10.25.10:FF:000740">
    <property type="entry name" value="Low-density lipoprotein receptor domain class A"/>
    <property type="match status" value="1"/>
</dbReference>
<keyword evidence="6" id="KW-0254">Endocytosis</keyword>
<evidence type="ECO:0000256" key="6">
    <source>
        <dbReference type="ARBA" id="ARBA00022583"/>
    </source>
</evidence>
<feature type="repeat" description="LDL-receptor class B" evidence="25">
    <location>
        <begin position="3024"/>
        <end position="3074"/>
    </location>
</feature>
<feature type="disulfide bond" evidence="24">
    <location>
        <begin position="1631"/>
        <end position="1643"/>
    </location>
</feature>
<feature type="disulfide bond" evidence="24">
    <location>
        <begin position="4360"/>
        <end position="4372"/>
    </location>
</feature>
<feature type="disulfide bond" evidence="24">
    <location>
        <begin position="3542"/>
        <end position="3554"/>
    </location>
</feature>
<feature type="disulfide bond" evidence="24">
    <location>
        <begin position="555"/>
        <end position="570"/>
    </location>
</feature>
<evidence type="ECO:0000256" key="27">
    <source>
        <dbReference type="SAM" id="Phobius"/>
    </source>
</evidence>
<feature type="disulfide bond" evidence="24">
    <location>
        <begin position="492"/>
        <end position="504"/>
    </location>
</feature>
<dbReference type="InterPro" id="IPR003619">
    <property type="entry name" value="MAD_homology1_Dwarfin-type"/>
</dbReference>
<feature type="disulfide bond" evidence="24">
    <location>
        <begin position="4367"/>
        <end position="4385"/>
    </location>
</feature>
<dbReference type="FunFam" id="4.10.400.10:FF:000209">
    <property type="entry name" value="Low-density lipoprotein receptor-related protein"/>
    <property type="match status" value="1"/>
</dbReference>
<feature type="repeat" description="LDL-receptor class B" evidence="25">
    <location>
        <begin position="924"/>
        <end position="966"/>
    </location>
</feature>
<feature type="disulfide bond" evidence="24">
    <location>
        <begin position="1507"/>
        <end position="1525"/>
    </location>
</feature>
<feature type="disulfide bond" evidence="24">
    <location>
        <begin position="671"/>
        <end position="689"/>
    </location>
</feature>
<dbReference type="GO" id="GO:0051239">
    <property type="term" value="P:regulation of multicellular organismal process"/>
    <property type="evidence" value="ECO:0007669"/>
    <property type="project" value="UniProtKB-ARBA"/>
</dbReference>
<feature type="disulfide bond" evidence="24">
    <location>
        <begin position="4196"/>
        <end position="4208"/>
    </location>
</feature>
<feature type="disulfide bond" evidence="24">
    <location>
        <begin position="4492"/>
        <end position="4504"/>
    </location>
</feature>
<dbReference type="Gene3D" id="4.10.400.10">
    <property type="entry name" value="Low-density Lipoprotein Receptor"/>
    <property type="match status" value="34"/>
</dbReference>
<evidence type="ECO:0000256" key="16">
    <source>
        <dbReference type="ARBA" id="ARBA00023157"/>
    </source>
</evidence>
<dbReference type="InterPro" id="IPR008984">
    <property type="entry name" value="SMAD_FHA_dom_sf"/>
</dbReference>
<reference evidence="30" key="1">
    <citation type="submission" date="2023-07" db="EMBL/GenBank/DDBJ databases">
        <authorList>
            <consortium name="CYATHOMIX"/>
        </authorList>
    </citation>
    <scope>NUCLEOTIDE SEQUENCE</scope>
    <source>
        <strain evidence="30">N/A</strain>
    </source>
</reference>
<feature type="disulfide bond" evidence="24">
    <location>
        <begin position="3456"/>
        <end position="3474"/>
    </location>
</feature>
<evidence type="ECO:0000256" key="7">
    <source>
        <dbReference type="ARBA" id="ARBA00022692"/>
    </source>
</evidence>
<feature type="compositionally biased region" description="Acidic residues" evidence="26">
    <location>
        <begin position="75"/>
        <end position="85"/>
    </location>
</feature>
<evidence type="ECO:0000256" key="26">
    <source>
        <dbReference type="SAM" id="MobiDB-lite"/>
    </source>
</evidence>
<dbReference type="GO" id="GO:0016740">
    <property type="term" value="F:transferase activity"/>
    <property type="evidence" value="ECO:0007669"/>
    <property type="project" value="InterPro"/>
</dbReference>
<feature type="disulfide bond" evidence="24">
    <location>
        <begin position="3582"/>
        <end position="3594"/>
    </location>
</feature>
<dbReference type="FunFam" id="4.10.400.10:FF:000147">
    <property type="entry name" value="Low-density lipoprotein receptor-related protein 2"/>
    <property type="match status" value="1"/>
</dbReference>
<dbReference type="PROSITE" id="PS50026">
    <property type="entry name" value="EGF_3"/>
    <property type="match status" value="1"/>
</dbReference>
<dbReference type="FunFam" id="4.10.400.10:FF:000001">
    <property type="entry name" value="Low-density lipoprotein receptor-related protein 1"/>
    <property type="match status" value="1"/>
</dbReference>
<feature type="disulfide bond" evidence="24">
    <location>
        <begin position="4409"/>
        <end position="4427"/>
    </location>
</feature>
<keyword evidence="9" id="KW-0732">Signal</keyword>
<feature type="repeat" description="LDL-receptor class B" evidence="25">
    <location>
        <begin position="4830"/>
        <end position="4871"/>
    </location>
</feature>
<evidence type="ECO:0000256" key="2">
    <source>
        <dbReference type="ARBA" id="ARBA00004479"/>
    </source>
</evidence>
<keyword evidence="13 27" id="KW-1133">Transmembrane helix</keyword>
<feature type="disulfide bond" evidence="24">
    <location>
        <begin position="3549"/>
        <end position="3567"/>
    </location>
</feature>
<evidence type="ECO:0000256" key="13">
    <source>
        <dbReference type="ARBA" id="ARBA00022989"/>
    </source>
</evidence>
<accession>A0AA36GJL0</accession>
<dbReference type="GO" id="GO:0009791">
    <property type="term" value="P:post-embryonic development"/>
    <property type="evidence" value="ECO:0007669"/>
    <property type="project" value="UniProtKB-ARBA"/>
</dbReference>
<comment type="caution">
    <text evidence="30">The sequence shown here is derived from an EMBL/GenBank/DDBJ whole genome shotgun (WGS) entry which is preliminary data.</text>
</comment>
<dbReference type="SMART" id="SM00135">
    <property type="entry name" value="LY"/>
    <property type="match status" value="33"/>
</dbReference>
<dbReference type="PROSITE" id="PS01209">
    <property type="entry name" value="LDLRA_1"/>
    <property type="match status" value="16"/>
</dbReference>
<keyword evidence="21" id="KW-0539">Nucleus</keyword>
<dbReference type="PROSITE" id="PS00022">
    <property type="entry name" value="EGF_1"/>
    <property type="match status" value="1"/>
</dbReference>
<dbReference type="PANTHER" id="PTHR22722:SF14">
    <property type="entry name" value="MEGALIN, ISOFORM A"/>
    <property type="match status" value="1"/>
</dbReference>
<feature type="repeat" description="LDL-receptor class B" evidence="25">
    <location>
        <begin position="2098"/>
        <end position="2142"/>
    </location>
</feature>
<keyword evidence="15 27" id="KW-0472">Membrane</keyword>
<evidence type="ECO:0000256" key="3">
    <source>
        <dbReference type="ARBA" id="ARBA00005545"/>
    </source>
</evidence>
<name>A0AA36GJL0_CYLNA</name>
<evidence type="ECO:0000256" key="23">
    <source>
        <dbReference type="PROSITE-ProRule" id="PRU00076"/>
    </source>
</evidence>
<dbReference type="InterPro" id="IPR013019">
    <property type="entry name" value="MAD_homology_MH1"/>
</dbReference>
<keyword evidence="10" id="KW-0677">Repeat</keyword>
<keyword evidence="18" id="KW-0675">Receptor</keyword>
<dbReference type="FunFam" id="2.10.25.10:FF:000009">
    <property type="entry name" value="Low-density lipoprotein receptor isoform 1"/>
    <property type="match status" value="1"/>
</dbReference>
<dbReference type="Gene3D" id="2.120.10.30">
    <property type="entry name" value="TolB, C-terminal domain"/>
    <property type="match status" value="8"/>
</dbReference>
<keyword evidence="17" id="KW-0804">Transcription</keyword>
<dbReference type="FunFam" id="4.10.400.10:FF:000145">
    <property type="entry name" value="Low-density lipoprotein RecePtor related"/>
    <property type="match status" value="1"/>
</dbReference>
<keyword evidence="8" id="KW-0479">Metal-binding</keyword>
<feature type="disulfide bond" evidence="24">
    <location>
        <begin position="664"/>
        <end position="676"/>
    </location>
</feature>
<dbReference type="CDD" id="cd10489">
    <property type="entry name" value="MH1_SMAD_6_7"/>
    <property type="match status" value="1"/>
</dbReference>
<feature type="disulfide bond" evidence="24">
    <location>
        <begin position="4402"/>
        <end position="4414"/>
    </location>
</feature>
<feature type="domain" description="EGF-like" evidence="28">
    <location>
        <begin position="4966"/>
        <end position="4996"/>
    </location>
</feature>
<keyword evidence="12" id="KW-0106">Calcium</keyword>
<feature type="disulfide bond" evidence="24">
    <location>
        <begin position="3637"/>
        <end position="3655"/>
    </location>
</feature>
<feature type="disulfide bond" evidence="24">
    <location>
        <begin position="4340"/>
        <end position="4355"/>
    </location>
</feature>
<evidence type="ECO:0000256" key="11">
    <source>
        <dbReference type="ARBA" id="ARBA00022833"/>
    </source>
</evidence>
<evidence type="ECO:0000256" key="9">
    <source>
        <dbReference type="ARBA" id="ARBA00022729"/>
    </source>
</evidence>
<sequence>MDCGLWCVFSERRRHVERLWRRRLLVTSDERRARRRFLRLMRGFDAEDVEVIRKAVESGGVDAKACAPGPPMDERPDEDQPEEDSGLIPQIDRPMSMPYLCCKLWRWKDLQVDAALHRLEALPWCRFGRVTINNATVSCCNPYHYALWIRPETSCSDDDSLRDNSQREVPMGNGHIAYSRSHAVTPDIDLTLHLPRALAADIPTNRPPSLPSATPPEPDGSPPGTSTSSPEHIIVHNHAAAWGRMTRWERKERVGEPVQLTGAFAAVGILSQSVHDAQPVCSDWDLRNEVSFALIRQTEPIGSDAPEDVWLYNSGTRPLFLCMAASSTKPDTIRRLSPGYCIRVHKGEATASAPASERAMHLHRRTSRDPALSYGNLVISVGRGCVIGPFHRSRRGNAYCAYRERIWPKAQGSTTVASTSYSCLPSTTIPQCIKVDMHLYSKLIFLFLLPYYALPVSTSRQLPIQIDSPPSISTRTRPQPLSASVNSASTVCGENDFRCNDGKCIRAEWRCDGSGDCADGEDEKDCPHPGCKADQWQCDKYEWHSVSCIAEYQRCDNITDCADGSDEKDCPANPVDCDNHDGSVFMCADGRQCFDVSKKCDGKYDCRDLSDEKDSCSHNHTACFQYQFRCADQTQCIQKSWVCDGSKDCADGSDEPETCEFKQCSASEFQCKNKRCQPRKFKCDYYDDCGDNSDEEDCGEYRCPPGKWHCNGTGHCIDEIKLCDGVKDCADGADEEHCSQNLCPSLGCQAGCHASPHGGVCTCPNGYRLDERFHRTCSDINECAEFGYCDQLCANHRPGFTCSCIGECYTLMMLHGPGQDNLTTRGYCISQNAEKMKLFVARREGLYKLEPNGPNAEPKRLASGEFIYGIDFDYGDRKVFWTDRLSHSAFSADVDEEGDISHIKKLGLKSLVYPRSLAVDWITNNLYIIESGSRRIDVSSYDGDRRTVLLADGLTLPLDIALDPLRGEMFFTNQFKVEGAAMDGSRRRTLINTHTHQVSGIVVDIPAKRVYWVDPKVDRVESMDYQGNDRRIVAQGMNNVPHPFGLALFDQYLYWTDWTRLGVVKIEKFGSPSEIIWSKKENNVFPMGISAYHPMAQPGPGQSDCLAQKIENPCATAECEGMCVLSKDAGGFGVGYRCTCPIGQKLVEGKKCVDSIDYLLFSSNKIVRGIFPDQVQSSLSEAILPISPISQRRIGMYFEVECDVHGNSFFYADIMDNTVYRIRPDGEGAAPVLVTHNDGLVSMSFDWISKQLYYIDNIRNSLEVVKISDTGLVHPDQLIHRQLLKNLRDPVSVVIHPWKGYLFYAEAQRPARIYRCHMDGTNCLMIRNTTLGRPSEMAIDFEQDRVCWGDTLLKMISCMDFDGTKVVALPVDNPIPVALTVMGDHLYYVHQRPYSIRRISKRNGGTGRVIREFSGEERSIFSLKACTRSNQPIPEDSQDHPCHASKCAQLCFAVPNNSSANDAPQLAAQCACRQGFKINPETGHTCQKDSTEQEEPLCTSNATQFQCKNGRCIPREWKCDGEDDCLDGSDEVDDKGEKCYHETECPENTIRCKNTKKCIPSQYGCDGDNDCGDYSDEDAQYCKDGQKPVCSAKKFQCDNHRCIPEQWKCDSDNDCGDGSDEKLEMCANATCAVNQFSCANGRCIPIYWLCDGDNDCYDGTDEDKERCPPMLCRSDQFRCANGRQCIALRNHCDGQSDCEDGSDEDSCLLQPNACTPDQFQCKTSGICIPAAWKCDGQKDCDDSSDEPAFGCSGNTCKEDHFKCNNGRCILNSWLCDGENDCGDGSDESEEHGCKKTQPSRRCPFEQVACEGSPDVCIPLTELCDGKEQCPGGTDEGGRCARDLCSADRAGCAFKCHNSPNGPLCSCPFGEQLVNKTKCEPENECLDASSCSQKCTDEKHGFTCSCEEGYTLDADKRTCKVTEGSQDMRVYISNRNRIYWSDNHLDNWRTFAAAVENAIAIAWDSVTDRIYWSDIREKKIFSATRNGTNVTTFIGEGLDITEGIALDWVGRNLYWVDSSLNTIEVANLENPAARALLVHENVSQPRGIAVDPRKGLMFWTDWGQNPHIERANMDGTDRQIIVSTKIYWPNTIALDLTTDRVYFADSKLDYIDFVNYDGTGRTQVLSSSKFVQHPHALAIFEDMMYYSDRRLQRLQVYPKYANGTTADYPSHTFSKALGVVAVHPILQPNVSKNPCENSPCSHICLLSSKGFSCGCPMGKRLDASGRTCVVDQKPFLLLIQRNNVFGVEMVQRGNSTPSLAGMVPLAGLSNAFDAGYDADSGDLFVLEHTNIARTLTQVSTDAAIYKSSINAGNKTQLYSSQIPDDPYCMAFDWNGRNLYVGNKISQTIEVVRTVGTQYRAVVLSNDQTPTAVVTPVSIAVDSDRGLLFWLDRGGGAADVKVARTNLDGTNVLVIASNDLSELDHITLDITNQRVYFTEGKAGRITSVTYDGQDRHYLLNDPGKQPNGVAFFSDRLFYSDTAFDSIDVATIVGDSQPPQFSHFKKEIENLVNIKVLQPRASAVSHPCRTDNGNCKHICVPQQFSQHTCMCATGYMKDGQTSCKLFDESFVMIATKNKVVGYPLDETHQKGVSMDPIGGLSISSIDFEFESRSIFVAEAAGINKGITAYTIGQSAPNPIIRDTFGSMTIRSIAVDWINFNLYFINQDSERTNIEVCKLDGQYRKILFTTKTETPSSIAVDPIGRYIYWADQGQKPSIQRAFLDGTRREVVAGADYVSEPTDVVVDPASHMVYWADAKRDGIYRIRPGGGVPELVRPDIASAAGLSLIGQQMYWTDNRLEKVFRASSKPNQTSLLLSPTTVAASLRDLGDVVVFASENQPKGSSPCQITDNLRKNPCPQLCFASPGTQSPSCACARGILKGRTCEEPDTYLMFADGDRIVDASIEPDIKASKPLKEPFPAIENLQVFDVDVNLRRIYYVTESPAGVNISWFSMNNAENPRMILGATKQKHAADIRHISDMKLDWITEKVYFTTGRAGKVMSIDSQGDHLSTIAVGDWTYALALDPCSGLIFWSDTGYKATGGLYEPRIERSNMAGGNRKIILSESISLPAAIAVDFREMKIYWADINRLNIECSDYEGNNRKVIGAGYRAKSLDLWDEWLYMSDPSSNGVFRLNKDSGGSIETVVGDRRIPGTLRVFASESDVRTRNQICNALTSSLCKTDNGGCDQICNVVADEVGLAASKVQCSCNDTYELVQEPGKDFPSQCVLRSGMESGAKDCQPPYNFQCGDGSCVSLGVTCNGKPDCSDASDENPIYCNTRACPENYFLCTNRRCIDEVKRCNHIDDCGDASDELDCAAAVTCASGSFACGNGHCINQTKVCDGHNDCHDEGVSDESKETCPGLPIDCRGVKIRCPNTNICIQPADLCDGYDDCGDKADENKLFCMNQQCAQHYVRCPSGRCIPETWQCDGDNDCADGWDETHTNCTDETGRRICVGEYLFQCDNGKCISRAFICDGEDDCGDNSDEHTRHSCGNRTCTDQEFHCISNARLAQPKYECIPKAWLCDGDVTCAGGEDEAADLCKTEKKECNKGEFRCQNQHCIHASWECDGDNDCLDGSDEHANCTYSSCQAEFWQCANHKCIPNSWRCDGNDDCDDGSDEADCAQAQKEMGTGHALCPRGQYQCLSGQCIDEKKVCDRNYDCPDRSDESTQCFIDECAQADKPLCEQKCVDLPIGYRCDCFEGFAIDTDDNKSCHNVNECYEGISGCSQTCEDKIGSYKCGCVDGYQLARDDHSCKRIDTEPEPWLMLANKHYIRKISMDGNKYEMAAQGFDNVVSLDIDLTEKKVYLVDQGKLRLLRVSIDEMDEPVSDYETVLRHNIFGIEGFAIDWVGRKIYMLNRQEKSIRVCELDGRFCRTLIRDRISQPKAIVVHPGKGYLFFTEWSLQPYIGRMALDGSPELADPIVKLAENDLGWPNALTIDYYSNRLFWGDAHLNEIGFMDLDGGGRHHIPARRTSHVSSMVVFDDYLYWSDWNLREVMRCDKFSGKNETILKKTIQLPNDLRVVHPMRQPAYPNPCGTNNGGCSHLCLIGAGGNGYTCACPDQFVLLDDNKTCEPNCTDRQFACGGDDAKCIPKLWYCDGEPDCRDGSDEPGKDICGVRICPVGEFQCANHNCTRPFQLCDGNDDCGDGSDEQECDKPCDPWMFKCAATGKCIPKRFTCDGDDDCGDRSDEADSLCMSPDRNCTAEEFRCNNNKCIAKAWRCDNDDDCGDGSDETPDCARLDCRRGWTRCASSYRCIPNWAFCNGQDDCRDNSDENRERCPSCDDVGEFRCATTGKCIPKRWMCDSENDCGDNSDETDPSCGGTTRPCSESEFRCNDGKCIPGSKVCDGTVQCSDGLDESQCTLRKCAAGHRQCDDGTCIVEHKWCDRRKDCPNAADETNCSHVDRRPCSPFEFECANSVCIPRKFMCDGDNDCGDNSDETSTECRSAQCDPPLRFRCAHSRLCLNILQLCNGFNDCGPNDYSDEHLSMCSSFSEYGDCTMDQFKCSNGKCINSTLVCDRNDDCGDHSDESGCAKKNGKTCESHNDNGGCKHLCTDVADGGYYCHCRDGFKPDPENPFDCVDIDECAGNNTCTQMCLNTKGSYLCRCHEDYENNVVVGAMTGKDCRAKGDPANIMVASDDDLVQVALHGAGVNRHAAAHAEEDDNDLIAIAFDPRRALQFWIDGGNYAIYRSSEPKGNQSHVGQKLDLDFKSNGITPTNLAVDYLTGNIFITTVSNMDMQMPAARRKRMSEPISNTNTGAVYVALSDGRYLKKVVSGHLQMPTAIVTLPSVGRICYADAGLHAKIECADMDGTHREVIVKDLVFSPSSMAVDEGKGNRIYWADPKYRKVDSVNPDGSDRQTVVRDKNTPYAIDVFENYLYWVSRETKTLYVQDKFGRGRVSVLASDLEDVHAVRVSQRYARDSTRAKSSCAEARCSHICVQLPNEGFACLCPDNVFPGTDGSCGSARVDALIMPKQCTCTNGGRCRLDGTCECPPDFEGENCDKSSTVSRKLIGRLSENLLLALFLLLVLFACVGLVGFVGVNLYRKRALLSKKNEAADSSVSFHGNVISFSNPALESKQDPNPIEYSMQQIAAAEAGSTTFSNPVYDLESDSTEMVSLENTPSTSRATSFRSQRTGDDVIAPNAELTMKPAVPPRPTKAEKDKSILVENPVFEANPAEISDV</sequence>
<evidence type="ECO:0000256" key="8">
    <source>
        <dbReference type="ARBA" id="ARBA00022723"/>
    </source>
</evidence>
<organism evidence="30 31">
    <name type="scientific">Cylicocyclus nassatus</name>
    <name type="common">Nematode worm</name>
    <dbReference type="NCBI Taxonomy" id="53992"/>
    <lineage>
        <taxon>Eukaryota</taxon>
        <taxon>Metazoa</taxon>
        <taxon>Ecdysozoa</taxon>
        <taxon>Nematoda</taxon>
        <taxon>Chromadorea</taxon>
        <taxon>Rhabditida</taxon>
        <taxon>Rhabditina</taxon>
        <taxon>Rhabditomorpha</taxon>
        <taxon>Strongyloidea</taxon>
        <taxon>Strongylidae</taxon>
        <taxon>Cylicocyclus</taxon>
    </lineage>
</organism>
<dbReference type="FunFam" id="2.40.128.620:FF:000002">
    <property type="entry name" value="Low-density lipoprotein receptor-related protein"/>
    <property type="match status" value="1"/>
</dbReference>
<dbReference type="SUPFAM" id="SSF101898">
    <property type="entry name" value="NHL repeat"/>
    <property type="match status" value="1"/>
</dbReference>
<dbReference type="InterPro" id="IPR002172">
    <property type="entry name" value="LDrepeatLR_classA_rpt"/>
</dbReference>
<dbReference type="FunFam" id="4.10.400.10:FF:000190">
    <property type="entry name" value="Low-density lipoprotein receptor-related protein"/>
    <property type="match status" value="1"/>
</dbReference>
<dbReference type="SUPFAM" id="SSF56366">
    <property type="entry name" value="SMAD MH1 domain"/>
    <property type="match status" value="1"/>
</dbReference>
<dbReference type="InterPro" id="IPR001881">
    <property type="entry name" value="EGF-like_Ca-bd_dom"/>
</dbReference>
<evidence type="ECO:0000256" key="22">
    <source>
        <dbReference type="ARBA" id="ARBA00037878"/>
    </source>
</evidence>
<feature type="disulfide bond" evidence="24">
    <location>
        <begin position="1692"/>
        <end position="1707"/>
    </location>
</feature>
<dbReference type="Proteomes" id="UP001176961">
    <property type="component" value="Unassembled WGS sequence"/>
</dbReference>
<comment type="similarity">
    <text evidence="4">Belongs to the LDLR family.</text>
</comment>
<dbReference type="Pfam" id="PF03165">
    <property type="entry name" value="MH1"/>
    <property type="match status" value="1"/>
</dbReference>
<dbReference type="Pfam" id="PF00057">
    <property type="entry name" value="Ldl_recept_a"/>
    <property type="match status" value="28"/>
</dbReference>
<feature type="disulfide bond" evidence="24">
    <location>
        <begin position="3601"/>
        <end position="3616"/>
    </location>
</feature>
<evidence type="ECO:0000256" key="10">
    <source>
        <dbReference type="ARBA" id="ARBA00022737"/>
    </source>
</evidence>
<keyword evidence="31" id="KW-1185">Reference proteome</keyword>
<feature type="disulfide bond" evidence="24">
    <location>
        <begin position="4203"/>
        <end position="4221"/>
    </location>
</feature>
<feature type="disulfide bond" evidence="24">
    <location>
        <begin position="3410"/>
        <end position="3428"/>
    </location>
</feature>
<dbReference type="FunFam" id="4.10.400.10:FF:000180">
    <property type="entry name" value="Low-density lipoprotein receptor-related protein"/>
    <property type="match status" value="1"/>
</dbReference>
<dbReference type="PROSITE" id="PS51075">
    <property type="entry name" value="MH1"/>
    <property type="match status" value="1"/>
</dbReference>
<comment type="caution">
    <text evidence="23">Lacks conserved residue(s) required for the propagation of feature annotation.</text>
</comment>